<reference evidence="9 11" key="1">
    <citation type="submission" date="2018-10" db="EMBL/GenBank/DDBJ databases">
        <title>Characterization and genome analysis of a novel bacterium Sphingobium yanoikuyae SJTF8 capable of degrading PAHs.</title>
        <authorList>
            <person name="Yin C."/>
            <person name="Xiong W."/>
            <person name="Liang R."/>
        </authorList>
    </citation>
    <scope>NUCLEOTIDE SEQUENCE [LARGE SCALE GENOMIC DNA]</scope>
    <source>
        <strain evidence="9 11">SJTF8</strain>
    </source>
</reference>
<proteinExistence type="inferred from homology"/>
<dbReference type="GO" id="GO:0106300">
    <property type="term" value="P:protein-DNA covalent cross-linking repair"/>
    <property type="evidence" value="ECO:0007669"/>
    <property type="project" value="InterPro"/>
</dbReference>
<dbReference type="GO" id="GO:0016829">
    <property type="term" value="F:lyase activity"/>
    <property type="evidence" value="ECO:0007669"/>
    <property type="project" value="UniProtKB-KW"/>
</dbReference>
<dbReference type="Proteomes" id="UP000280708">
    <property type="component" value="Chromosome"/>
</dbReference>
<evidence type="ECO:0000256" key="5">
    <source>
        <dbReference type="ARBA" id="ARBA00023124"/>
    </source>
</evidence>
<dbReference type="InterPro" id="IPR003738">
    <property type="entry name" value="SRAP"/>
</dbReference>
<dbReference type="SUPFAM" id="SSF143081">
    <property type="entry name" value="BB1717-like"/>
    <property type="match status" value="1"/>
</dbReference>
<evidence type="ECO:0000313" key="10">
    <source>
        <dbReference type="EMBL" id="QJR05494.1"/>
    </source>
</evidence>
<dbReference type="EC" id="3.4.-.-" evidence="8"/>
<evidence type="ECO:0000256" key="7">
    <source>
        <dbReference type="ARBA" id="ARBA00023239"/>
    </source>
</evidence>
<dbReference type="PANTHER" id="PTHR13604:SF0">
    <property type="entry name" value="ABASIC SITE PROCESSING PROTEIN HMCES"/>
    <property type="match status" value="1"/>
</dbReference>
<dbReference type="GO" id="GO:0008233">
    <property type="term" value="F:peptidase activity"/>
    <property type="evidence" value="ECO:0007669"/>
    <property type="project" value="UniProtKB-KW"/>
</dbReference>
<evidence type="ECO:0000256" key="8">
    <source>
        <dbReference type="RuleBase" id="RU364100"/>
    </source>
</evidence>
<dbReference type="PANTHER" id="PTHR13604">
    <property type="entry name" value="DC12-RELATED"/>
    <property type="match status" value="1"/>
</dbReference>
<protein>
    <recommendedName>
        <fullName evidence="8">Abasic site processing protein</fullName>
        <ecNumber evidence="8">3.4.-.-</ecNumber>
    </recommendedName>
</protein>
<evidence type="ECO:0000313" key="9">
    <source>
        <dbReference type="EMBL" id="AYO78760.1"/>
    </source>
</evidence>
<dbReference type="Gene3D" id="3.90.1680.10">
    <property type="entry name" value="SOS response associated peptidase-like"/>
    <property type="match status" value="1"/>
</dbReference>
<dbReference type="EMBL" id="CP053021">
    <property type="protein sequence ID" value="QJR05494.1"/>
    <property type="molecule type" value="Genomic_DNA"/>
</dbReference>
<keyword evidence="7" id="KW-0456">Lyase</keyword>
<dbReference type="RefSeq" id="WP_080727361.1">
    <property type="nucleotide sequence ID" value="NZ_CP053021.1"/>
</dbReference>
<sequence>MCNLYTERLSAAEVAAHFGVANPVMSNAGDEVYPGTPGLVIREEAGQRIMQSMTWGFPLRLKGMAPTAKPKPVNNIADLAKPMWKGLAAKPQWRCLIPLTAFAEAEGQKGAKTRTWFNVKGQPIFAWAGLWRVSDEWGPVYSGVMTDCNEAIRPVHDRMPVLLMPDDYERWLHGSFDDAVSFQDRCFPDALIEMTRTSELWVKKKSVVVETPSFL</sequence>
<dbReference type="AlphaFoldDB" id="A0A3G2UTW5"/>
<dbReference type="InterPro" id="IPR036590">
    <property type="entry name" value="SRAP-like"/>
</dbReference>
<evidence type="ECO:0000256" key="1">
    <source>
        <dbReference type="ARBA" id="ARBA00008136"/>
    </source>
</evidence>
<evidence type="ECO:0000256" key="6">
    <source>
        <dbReference type="ARBA" id="ARBA00023125"/>
    </source>
</evidence>
<dbReference type="Pfam" id="PF02586">
    <property type="entry name" value="SRAP"/>
    <property type="match status" value="1"/>
</dbReference>
<keyword evidence="4 8" id="KW-0378">Hydrolase</keyword>
<evidence type="ECO:0000313" key="11">
    <source>
        <dbReference type="Proteomes" id="UP000280708"/>
    </source>
</evidence>
<accession>A0A3G2UTW5</accession>
<dbReference type="GO" id="GO:0006508">
    <property type="term" value="P:proteolysis"/>
    <property type="evidence" value="ECO:0007669"/>
    <property type="project" value="UniProtKB-KW"/>
</dbReference>
<dbReference type="EMBL" id="CP033230">
    <property type="protein sequence ID" value="AYO78760.1"/>
    <property type="molecule type" value="Genomic_DNA"/>
</dbReference>
<keyword evidence="3" id="KW-0227">DNA damage</keyword>
<dbReference type="Proteomes" id="UP000502611">
    <property type="component" value="Chromosome"/>
</dbReference>
<keyword evidence="2 8" id="KW-0645">Protease</keyword>
<dbReference type="GO" id="GO:0003697">
    <property type="term" value="F:single-stranded DNA binding"/>
    <property type="evidence" value="ECO:0007669"/>
    <property type="project" value="InterPro"/>
</dbReference>
<evidence type="ECO:0000256" key="3">
    <source>
        <dbReference type="ARBA" id="ARBA00022763"/>
    </source>
</evidence>
<keyword evidence="5" id="KW-0190">Covalent protein-DNA linkage</keyword>
<evidence type="ECO:0000256" key="2">
    <source>
        <dbReference type="ARBA" id="ARBA00022670"/>
    </source>
</evidence>
<evidence type="ECO:0000256" key="4">
    <source>
        <dbReference type="ARBA" id="ARBA00022801"/>
    </source>
</evidence>
<name>A0A3G2UTW5_SPHYA</name>
<keyword evidence="6" id="KW-0238">DNA-binding</keyword>
<gene>
    <name evidence="9" type="ORF">EBF16_18790</name>
    <name evidence="10" type="ORF">HH800_18690</name>
</gene>
<reference evidence="10 12" key="2">
    <citation type="submission" date="2020-04" db="EMBL/GenBank/DDBJ databases">
        <title>The Whole Genome Analysis of High salt-tolerant Sphingobium yanoikuyae YC-XJ2 with Aryl organophosphorus flame retardants (aryl-OPFRs)-degrading capacity and characteristics of Related phosphotriesterase.</title>
        <authorList>
            <person name="Li X."/>
        </authorList>
    </citation>
    <scope>NUCLEOTIDE SEQUENCE [LARGE SCALE GENOMIC DNA]</scope>
    <source>
        <strain evidence="10 12">YC-XJ2</strain>
    </source>
</reference>
<evidence type="ECO:0000313" key="12">
    <source>
        <dbReference type="Proteomes" id="UP000502611"/>
    </source>
</evidence>
<organism evidence="9 11">
    <name type="scientific">Sphingobium yanoikuyae</name>
    <name type="common">Sphingomonas yanoikuyae</name>
    <dbReference type="NCBI Taxonomy" id="13690"/>
    <lineage>
        <taxon>Bacteria</taxon>
        <taxon>Pseudomonadati</taxon>
        <taxon>Pseudomonadota</taxon>
        <taxon>Alphaproteobacteria</taxon>
        <taxon>Sphingomonadales</taxon>
        <taxon>Sphingomonadaceae</taxon>
        <taxon>Sphingobium</taxon>
    </lineage>
</organism>
<comment type="similarity">
    <text evidence="1 8">Belongs to the SOS response-associated peptidase family.</text>
</comment>